<reference evidence="2" key="1">
    <citation type="submission" date="2023-06" db="EMBL/GenBank/DDBJ databases">
        <authorList>
            <consortium name="Lawrence Berkeley National Laboratory"/>
            <person name="Ahrendt S."/>
            <person name="Sahu N."/>
            <person name="Indic B."/>
            <person name="Wong-Bajracharya J."/>
            <person name="Merenyi Z."/>
            <person name="Ke H.-M."/>
            <person name="Monk M."/>
            <person name="Kocsube S."/>
            <person name="Drula E."/>
            <person name="Lipzen A."/>
            <person name="Balint B."/>
            <person name="Henrissat B."/>
            <person name="Andreopoulos B."/>
            <person name="Martin F.M."/>
            <person name="Harder C.B."/>
            <person name="Rigling D."/>
            <person name="Ford K.L."/>
            <person name="Foster G.D."/>
            <person name="Pangilinan J."/>
            <person name="Papanicolaou A."/>
            <person name="Barry K."/>
            <person name="LaButti K."/>
            <person name="Viragh M."/>
            <person name="Koriabine M."/>
            <person name="Yan M."/>
            <person name="Riley R."/>
            <person name="Champramary S."/>
            <person name="Plett K.L."/>
            <person name="Tsai I.J."/>
            <person name="Slot J."/>
            <person name="Sipos G."/>
            <person name="Plett J."/>
            <person name="Nagy L.G."/>
            <person name="Grigoriev I.V."/>
        </authorList>
    </citation>
    <scope>NUCLEOTIDE SEQUENCE</scope>
    <source>
        <strain evidence="2">FPL87.14</strain>
    </source>
</reference>
<keyword evidence="3" id="KW-1185">Reference proteome</keyword>
<comment type="caution">
    <text evidence="2">The sequence shown here is derived from an EMBL/GenBank/DDBJ whole genome shotgun (WGS) entry which is preliminary data.</text>
</comment>
<feature type="region of interest" description="Disordered" evidence="1">
    <location>
        <begin position="235"/>
        <end position="280"/>
    </location>
</feature>
<accession>A0AA39IBY1</accession>
<proteinExistence type="predicted"/>
<name>A0AA39IBY1_9AGAR</name>
<protein>
    <submittedName>
        <fullName evidence="2">Uncharacterized protein</fullName>
    </submittedName>
</protein>
<sequence>MGHPIHITTGNCVSISSSSHARAYHLVGGDTCEWSALANASFVDKRKPTDTAVRHEDGCEGSYPQFGTLRVSDMDDANNDFDEDGDQAMMVINAALAPPTTDVLLRCEGNTIGEASAAGTPKYLISRSSARSTTSPTVLYIPDGKVGDVNSKNYNRCLSQFEPDILRRCFGGPCLVKGGWGGVLDAAGSTREVNNQSSSKYGVSAAATWTAMNERRKTSKVMLIGLGVAVQGDPQIGLAGNRSRTPTITSQESGEEDKETARGECSMGKERDSIGSSLLR</sequence>
<evidence type="ECO:0000256" key="1">
    <source>
        <dbReference type="SAM" id="MobiDB-lite"/>
    </source>
</evidence>
<dbReference type="AlphaFoldDB" id="A0AA39IBY1"/>
<feature type="compositionally biased region" description="Polar residues" evidence="1">
    <location>
        <begin position="242"/>
        <end position="252"/>
    </location>
</feature>
<organism evidence="2 3">
    <name type="scientific">Armillaria borealis</name>
    <dbReference type="NCBI Taxonomy" id="47425"/>
    <lineage>
        <taxon>Eukaryota</taxon>
        <taxon>Fungi</taxon>
        <taxon>Dikarya</taxon>
        <taxon>Basidiomycota</taxon>
        <taxon>Agaricomycotina</taxon>
        <taxon>Agaricomycetes</taxon>
        <taxon>Agaricomycetidae</taxon>
        <taxon>Agaricales</taxon>
        <taxon>Marasmiineae</taxon>
        <taxon>Physalacriaceae</taxon>
        <taxon>Armillaria</taxon>
    </lineage>
</organism>
<gene>
    <name evidence="2" type="ORF">EV421DRAFT_1747149</name>
</gene>
<evidence type="ECO:0000313" key="3">
    <source>
        <dbReference type="Proteomes" id="UP001175226"/>
    </source>
</evidence>
<evidence type="ECO:0000313" key="2">
    <source>
        <dbReference type="EMBL" id="KAK0421600.1"/>
    </source>
</evidence>
<dbReference type="Proteomes" id="UP001175226">
    <property type="component" value="Unassembled WGS sequence"/>
</dbReference>
<feature type="compositionally biased region" description="Basic and acidic residues" evidence="1">
    <location>
        <begin position="259"/>
        <end position="273"/>
    </location>
</feature>
<dbReference type="EMBL" id="JAUEPT010000435">
    <property type="protein sequence ID" value="KAK0421600.1"/>
    <property type="molecule type" value="Genomic_DNA"/>
</dbReference>